<reference evidence="3" key="1">
    <citation type="journal article" date="2020" name="Nat. Commun.">
        <title>Genome assembly of wild tea tree DASZ reveals pedigree and selection history of tea varieties.</title>
        <authorList>
            <person name="Zhang W."/>
            <person name="Zhang Y."/>
            <person name="Qiu H."/>
            <person name="Guo Y."/>
            <person name="Wan H."/>
            <person name="Zhang X."/>
            <person name="Scossa F."/>
            <person name="Alseekh S."/>
            <person name="Zhang Q."/>
            <person name="Wang P."/>
            <person name="Xu L."/>
            <person name="Schmidt M.H."/>
            <person name="Jia X."/>
            <person name="Li D."/>
            <person name="Zhu A."/>
            <person name="Guo F."/>
            <person name="Chen W."/>
            <person name="Ni D."/>
            <person name="Usadel B."/>
            <person name="Fernie A.R."/>
            <person name="Wen W."/>
        </authorList>
    </citation>
    <scope>NUCLEOTIDE SEQUENCE [LARGE SCALE GENOMIC DNA]</scope>
    <source>
        <strain evidence="3">cv. G240</strain>
    </source>
</reference>
<feature type="transmembrane region" description="Helical" evidence="1">
    <location>
        <begin position="12"/>
        <end position="30"/>
    </location>
</feature>
<keyword evidence="1" id="KW-0812">Transmembrane</keyword>
<keyword evidence="1" id="KW-0472">Membrane</keyword>
<name>A0A7J7I0Z0_CAMSI</name>
<organism evidence="2 3">
    <name type="scientific">Camellia sinensis</name>
    <name type="common">Tea plant</name>
    <name type="synonym">Thea sinensis</name>
    <dbReference type="NCBI Taxonomy" id="4442"/>
    <lineage>
        <taxon>Eukaryota</taxon>
        <taxon>Viridiplantae</taxon>
        <taxon>Streptophyta</taxon>
        <taxon>Embryophyta</taxon>
        <taxon>Tracheophyta</taxon>
        <taxon>Spermatophyta</taxon>
        <taxon>Magnoliopsida</taxon>
        <taxon>eudicotyledons</taxon>
        <taxon>Gunneridae</taxon>
        <taxon>Pentapetalae</taxon>
        <taxon>asterids</taxon>
        <taxon>Ericales</taxon>
        <taxon>Theaceae</taxon>
        <taxon>Camellia</taxon>
    </lineage>
</organism>
<evidence type="ECO:0000313" key="2">
    <source>
        <dbReference type="EMBL" id="KAF5958733.1"/>
    </source>
</evidence>
<dbReference type="EMBL" id="JACBKZ010000002">
    <property type="protein sequence ID" value="KAF5958733.1"/>
    <property type="molecule type" value="Genomic_DNA"/>
</dbReference>
<keyword evidence="3" id="KW-1185">Reference proteome</keyword>
<reference evidence="2 3" key="2">
    <citation type="submission" date="2020-07" db="EMBL/GenBank/DDBJ databases">
        <title>Genome assembly of wild tea tree DASZ reveals pedigree and selection history of tea varieties.</title>
        <authorList>
            <person name="Zhang W."/>
        </authorList>
    </citation>
    <scope>NUCLEOTIDE SEQUENCE [LARGE SCALE GENOMIC DNA]</scope>
    <source>
        <strain evidence="3">cv. G240</strain>
        <tissue evidence="2">Leaf</tissue>
    </source>
</reference>
<keyword evidence="1" id="KW-1133">Transmembrane helix</keyword>
<dbReference type="Proteomes" id="UP000593564">
    <property type="component" value="Unassembled WGS sequence"/>
</dbReference>
<dbReference type="AlphaFoldDB" id="A0A7J7I0Z0"/>
<gene>
    <name evidence="2" type="ORF">HYC85_005958</name>
</gene>
<sequence length="214" mass="24035">MVVGEIRQNFGATKLMVVVVVAATVVVVMMEEEECLKRLKRHELIEEERKKLLIVEIKSLSGYLIITKPLPHGTWYLDLLLILILLIPASQSSTLQILELVSFGCPSGLSTMAHGLPSNDVLFASLFNAVKQLQADPLAITKDMLAHPKANMFLDRHIKFDPTGISVWSFYNLHAHFTFVGLRDAVVKYNDFIRVEGCLMNSNSQLEKLAFILQ</sequence>
<protein>
    <submittedName>
        <fullName evidence="2">Uncharacterized protein</fullName>
    </submittedName>
</protein>
<comment type="caution">
    <text evidence="2">The sequence shown here is derived from an EMBL/GenBank/DDBJ whole genome shotgun (WGS) entry which is preliminary data.</text>
</comment>
<accession>A0A7J7I0Z0</accession>
<evidence type="ECO:0000313" key="3">
    <source>
        <dbReference type="Proteomes" id="UP000593564"/>
    </source>
</evidence>
<evidence type="ECO:0000256" key="1">
    <source>
        <dbReference type="SAM" id="Phobius"/>
    </source>
</evidence>
<proteinExistence type="predicted"/>